<keyword evidence="12" id="KW-1185">Reference proteome</keyword>
<gene>
    <name evidence="11" type="ORF">RU97_GL002078</name>
</gene>
<dbReference type="GO" id="GO:0004852">
    <property type="term" value="F:uroporphyrinogen-III synthase activity"/>
    <property type="evidence" value="ECO:0007669"/>
    <property type="project" value="UniProtKB-UniRule"/>
</dbReference>
<dbReference type="SUPFAM" id="SSF69618">
    <property type="entry name" value="HemD-like"/>
    <property type="match status" value="1"/>
</dbReference>
<evidence type="ECO:0000256" key="3">
    <source>
        <dbReference type="ARBA" id="ARBA00013109"/>
    </source>
</evidence>
<dbReference type="Proteomes" id="UP000181884">
    <property type="component" value="Unassembled WGS sequence"/>
</dbReference>
<evidence type="ECO:0000256" key="1">
    <source>
        <dbReference type="ARBA" id="ARBA00004772"/>
    </source>
</evidence>
<evidence type="ECO:0000256" key="4">
    <source>
        <dbReference type="ARBA" id="ARBA00023239"/>
    </source>
</evidence>
<dbReference type="CDD" id="cd06578">
    <property type="entry name" value="HemD"/>
    <property type="match status" value="1"/>
</dbReference>
<dbReference type="InterPro" id="IPR036108">
    <property type="entry name" value="4pyrrol_syn_uPrphyn_synt_sf"/>
</dbReference>
<name>A0A1L8RE86_9ENTE</name>
<comment type="function">
    <text evidence="6 9">Catalyzes cyclization of the linear tetrapyrrole, hydroxymethylbilane, to the macrocyclic uroporphyrinogen III.</text>
</comment>
<evidence type="ECO:0000256" key="2">
    <source>
        <dbReference type="ARBA" id="ARBA00008133"/>
    </source>
</evidence>
<organism evidence="11 12">
    <name type="scientific">Enterococcus canis</name>
    <dbReference type="NCBI Taxonomy" id="214095"/>
    <lineage>
        <taxon>Bacteria</taxon>
        <taxon>Bacillati</taxon>
        <taxon>Bacillota</taxon>
        <taxon>Bacilli</taxon>
        <taxon>Lactobacillales</taxon>
        <taxon>Enterococcaceae</taxon>
        <taxon>Enterococcus</taxon>
    </lineage>
</organism>
<dbReference type="EMBL" id="JXKH01000005">
    <property type="protein sequence ID" value="OJG18005.1"/>
    <property type="molecule type" value="Genomic_DNA"/>
</dbReference>
<protein>
    <recommendedName>
        <fullName evidence="7 9">Uroporphyrinogen-III synthase</fullName>
        <ecNumber evidence="3 9">4.2.1.75</ecNumber>
    </recommendedName>
</protein>
<evidence type="ECO:0000256" key="7">
    <source>
        <dbReference type="ARBA" id="ARBA00040167"/>
    </source>
</evidence>
<evidence type="ECO:0000256" key="5">
    <source>
        <dbReference type="ARBA" id="ARBA00023244"/>
    </source>
</evidence>
<dbReference type="InterPro" id="IPR003754">
    <property type="entry name" value="4pyrrol_synth_uPrphyn_synth"/>
</dbReference>
<comment type="caution">
    <text evidence="11">The sequence shown here is derived from an EMBL/GenBank/DDBJ whole genome shotgun (WGS) entry which is preliminary data.</text>
</comment>
<dbReference type="PANTHER" id="PTHR38042:SF1">
    <property type="entry name" value="UROPORPHYRINOGEN-III SYNTHASE, CHLOROPLASTIC"/>
    <property type="match status" value="1"/>
</dbReference>
<comment type="similarity">
    <text evidence="2 9">Belongs to the uroporphyrinogen-III synthase family.</text>
</comment>
<dbReference type="Pfam" id="PF02602">
    <property type="entry name" value="HEM4"/>
    <property type="match status" value="1"/>
</dbReference>
<evidence type="ECO:0000313" key="11">
    <source>
        <dbReference type="EMBL" id="OJG18005.1"/>
    </source>
</evidence>
<dbReference type="GO" id="GO:0006780">
    <property type="term" value="P:uroporphyrinogen III biosynthetic process"/>
    <property type="evidence" value="ECO:0007669"/>
    <property type="project" value="UniProtKB-UniRule"/>
</dbReference>
<dbReference type="STRING" id="214095.RU97_GL002078"/>
<comment type="pathway">
    <text evidence="1 9">Porphyrin-containing compound metabolism; protoporphyrin-IX biosynthesis; coproporphyrinogen-III from 5-aminolevulinate: step 3/4.</text>
</comment>
<evidence type="ECO:0000256" key="6">
    <source>
        <dbReference type="ARBA" id="ARBA00037589"/>
    </source>
</evidence>
<evidence type="ECO:0000259" key="10">
    <source>
        <dbReference type="Pfam" id="PF02602"/>
    </source>
</evidence>
<keyword evidence="4 9" id="KW-0456">Lyase</keyword>
<evidence type="ECO:0000256" key="8">
    <source>
        <dbReference type="ARBA" id="ARBA00048617"/>
    </source>
</evidence>
<dbReference type="AlphaFoldDB" id="A0A1L8RE86"/>
<proteinExistence type="inferred from homology"/>
<dbReference type="Gene3D" id="3.40.50.10090">
    <property type="match status" value="2"/>
</dbReference>
<comment type="catalytic activity">
    <reaction evidence="8 9">
        <text>hydroxymethylbilane = uroporphyrinogen III + H2O</text>
        <dbReference type="Rhea" id="RHEA:18965"/>
        <dbReference type="ChEBI" id="CHEBI:15377"/>
        <dbReference type="ChEBI" id="CHEBI:57308"/>
        <dbReference type="ChEBI" id="CHEBI:57845"/>
        <dbReference type="EC" id="4.2.1.75"/>
    </reaction>
</comment>
<dbReference type="GO" id="GO:0006782">
    <property type="term" value="P:protoporphyrinogen IX biosynthetic process"/>
    <property type="evidence" value="ECO:0007669"/>
    <property type="project" value="UniProtKB-UniRule"/>
</dbReference>
<dbReference type="PANTHER" id="PTHR38042">
    <property type="entry name" value="UROPORPHYRINOGEN-III SYNTHASE, CHLOROPLASTIC"/>
    <property type="match status" value="1"/>
</dbReference>
<sequence>MTRGRELNAPDQARFAAAGYPTIELPLTGIRILRENLANAPQLATSEWLLFTSQAPVKATLAQFKPAEPPKIAVIGPKTAAAVAAAGYQVSFVGQESKAALVRDFQQQFPQAGRIFYPKSQLADDYIETHLANVTSVIAYENYLPPASLAQLPRLLQQPLAGIYLTSPSAWQRIRPFVTTQPLLAIGPTTQQAIAAEGFSSQLVTEFLATS</sequence>
<keyword evidence="5 9" id="KW-0627">Porphyrin biosynthesis</keyword>
<evidence type="ECO:0000256" key="9">
    <source>
        <dbReference type="RuleBase" id="RU366031"/>
    </source>
</evidence>
<dbReference type="InterPro" id="IPR039793">
    <property type="entry name" value="UROS/Hem4"/>
</dbReference>
<reference evidence="11 12" key="1">
    <citation type="submission" date="2014-12" db="EMBL/GenBank/DDBJ databases">
        <title>Draft genome sequences of 29 type strains of Enterococci.</title>
        <authorList>
            <person name="Zhong Z."/>
            <person name="Sun Z."/>
            <person name="Liu W."/>
            <person name="Zhang W."/>
            <person name="Zhang H."/>
        </authorList>
    </citation>
    <scope>NUCLEOTIDE SEQUENCE [LARGE SCALE GENOMIC DNA]</scope>
    <source>
        <strain evidence="11 12">DSM 17029</strain>
    </source>
</reference>
<accession>A0A1L8RE86</accession>
<evidence type="ECO:0000313" key="12">
    <source>
        <dbReference type="Proteomes" id="UP000181884"/>
    </source>
</evidence>
<dbReference type="EC" id="4.2.1.75" evidence="3 9"/>
<feature type="domain" description="Tetrapyrrole biosynthesis uroporphyrinogen III synthase" evidence="10">
    <location>
        <begin position="13"/>
        <end position="204"/>
    </location>
</feature>